<dbReference type="InterPro" id="IPR003439">
    <property type="entry name" value="ABC_transporter-like_ATP-bd"/>
</dbReference>
<dbReference type="Pfam" id="PF00005">
    <property type="entry name" value="ABC_tran"/>
    <property type="match status" value="1"/>
</dbReference>
<proteinExistence type="predicted"/>
<dbReference type="InterPro" id="IPR003593">
    <property type="entry name" value="AAA+_ATPase"/>
</dbReference>
<keyword evidence="1" id="KW-1003">Cell membrane</keyword>
<dbReference type="PANTHER" id="PTHR43514:SF4">
    <property type="entry name" value="ABC TRANSPORTER I FAMILY MEMBER 10"/>
    <property type="match status" value="1"/>
</dbReference>
<evidence type="ECO:0000256" key="2">
    <source>
        <dbReference type="ARBA" id="ARBA00022741"/>
    </source>
</evidence>
<dbReference type="PROSITE" id="PS50893">
    <property type="entry name" value="ABC_TRANSPORTER_2"/>
    <property type="match status" value="1"/>
</dbReference>
<sequence>MLKARFRKTLGGFTLDAELNLEQGINVLRGESGAGKTTVANLLSGAMKPDDGEIELEGLTVYSRERRISLPPQSRGIGFVFQSHRLFPHLTVRENILFPSLFGGRKSAVDFDETIDILGLEPLLERLPSGLSGGEAQRVALGRALMGAERLLILDEPLSSLDPRRRHVLMDFIDGAAQRMNVPFIYITHSEEEMRRLADRAFLVEDGTIAEIPRSAFLEEPPS</sequence>
<dbReference type="InterPro" id="IPR050334">
    <property type="entry name" value="Molybdenum_import_ModC"/>
</dbReference>
<dbReference type="PANTHER" id="PTHR43514">
    <property type="entry name" value="ABC TRANSPORTER I FAMILY MEMBER 10"/>
    <property type="match status" value="1"/>
</dbReference>
<dbReference type="EMBL" id="WEHW01000001">
    <property type="protein sequence ID" value="KAB7652858.1"/>
    <property type="molecule type" value="Genomic_DNA"/>
</dbReference>
<reference evidence="5 6" key="1">
    <citation type="submission" date="2019-10" db="EMBL/GenBank/DDBJ databases">
        <title>Genome diversity of Sutterella seckii.</title>
        <authorList>
            <person name="Chaplin A.V."/>
            <person name="Sokolova S.R."/>
            <person name="Mosin K.A."/>
            <person name="Ivanova E.L."/>
            <person name="Kochetkova T.O."/>
            <person name="Goltsov A.Y."/>
            <person name="Trofimov D.Y."/>
            <person name="Efimov B.A."/>
        </authorList>
    </citation>
    <scope>NUCLEOTIDE SEQUENCE [LARGE SCALE GENOMIC DNA]</scope>
    <source>
        <strain evidence="5 6">ASD3426</strain>
    </source>
</reference>
<evidence type="ECO:0000313" key="6">
    <source>
        <dbReference type="Proteomes" id="UP000469462"/>
    </source>
</evidence>
<evidence type="ECO:0000313" key="5">
    <source>
        <dbReference type="EMBL" id="KAB7652858.1"/>
    </source>
</evidence>
<feature type="domain" description="ABC transporter" evidence="4">
    <location>
        <begin position="1"/>
        <end position="223"/>
    </location>
</feature>
<dbReference type="PROSITE" id="PS00211">
    <property type="entry name" value="ABC_TRANSPORTER_1"/>
    <property type="match status" value="1"/>
</dbReference>
<keyword evidence="2" id="KW-0547">Nucleotide-binding</keyword>
<dbReference type="Proteomes" id="UP000469462">
    <property type="component" value="Unassembled WGS sequence"/>
</dbReference>
<dbReference type="SMART" id="SM00382">
    <property type="entry name" value="AAA"/>
    <property type="match status" value="1"/>
</dbReference>
<dbReference type="SUPFAM" id="SSF52540">
    <property type="entry name" value="P-loop containing nucleoside triphosphate hydrolases"/>
    <property type="match status" value="1"/>
</dbReference>
<dbReference type="InterPro" id="IPR027417">
    <property type="entry name" value="P-loop_NTPase"/>
</dbReference>
<keyword evidence="6" id="KW-1185">Reference proteome</keyword>
<dbReference type="Gene3D" id="3.40.50.300">
    <property type="entry name" value="P-loop containing nucleotide triphosphate hydrolases"/>
    <property type="match status" value="1"/>
</dbReference>
<comment type="caution">
    <text evidence="5">The sequence shown here is derived from an EMBL/GenBank/DDBJ whole genome shotgun (WGS) entry which is preliminary data.</text>
</comment>
<keyword evidence="3 5" id="KW-0067">ATP-binding</keyword>
<dbReference type="GO" id="GO:0005524">
    <property type="term" value="F:ATP binding"/>
    <property type="evidence" value="ECO:0007669"/>
    <property type="project" value="UniProtKB-KW"/>
</dbReference>
<name>A0AAI9SF22_9BURK</name>
<evidence type="ECO:0000256" key="3">
    <source>
        <dbReference type="ARBA" id="ARBA00022840"/>
    </source>
</evidence>
<protein>
    <submittedName>
        <fullName evidence="5">ATP-binding cassette domain-containing protein</fullName>
    </submittedName>
</protein>
<dbReference type="GO" id="GO:0016887">
    <property type="term" value="F:ATP hydrolysis activity"/>
    <property type="evidence" value="ECO:0007669"/>
    <property type="project" value="InterPro"/>
</dbReference>
<evidence type="ECO:0000256" key="1">
    <source>
        <dbReference type="ARBA" id="ARBA00022475"/>
    </source>
</evidence>
<dbReference type="InterPro" id="IPR017871">
    <property type="entry name" value="ABC_transporter-like_CS"/>
</dbReference>
<evidence type="ECO:0000259" key="4">
    <source>
        <dbReference type="PROSITE" id="PS50893"/>
    </source>
</evidence>
<organism evidence="5 6">
    <name type="scientific">Sutterella seckii</name>
    <dbReference type="NCBI Taxonomy" id="1944635"/>
    <lineage>
        <taxon>Bacteria</taxon>
        <taxon>Pseudomonadati</taxon>
        <taxon>Pseudomonadota</taxon>
        <taxon>Betaproteobacteria</taxon>
        <taxon>Burkholderiales</taxon>
        <taxon>Sutterellaceae</taxon>
        <taxon>Sutterella</taxon>
    </lineage>
</organism>
<accession>A0AAI9SF22</accession>
<keyword evidence="1" id="KW-0472">Membrane</keyword>
<gene>
    <name evidence="5" type="ORF">GBM96_00495</name>
</gene>
<dbReference type="AlphaFoldDB" id="A0AAI9SF22"/>
<dbReference type="RefSeq" id="WP_152156875.1">
    <property type="nucleotide sequence ID" value="NZ_WEHW01000001.1"/>
</dbReference>